<sequence length="330" mass="35377">METAKDNTAAEDIMADAGQTEETSSTLRRRQESKTTPRNQRGLAIPVTQSLTPSPAFSAVSRRSAAAAPMSPTSAPEDFWRLLPVGQNSRRNSSVATTDRQRVRRAPSWMASTPSESAAQAARESPLTPFPPLRTASGAELGEATVEEPGASTHEALPTSSQQDLVADRPNRHQWSLNTAMHGVVLFGQCLVTLAVLSGFLYCAVVDIGSEKLKNSGMPWKYAEPSLGLILATCGGVLALHETRVLSTVAVLYLQALILVMTMGTSLALWIWILTHTTSQIVKGAVVSGVTMLMGTAMIAFFRAALIWWIIEDHGELGGSGFSDEEIGEN</sequence>
<feature type="region of interest" description="Disordered" evidence="1">
    <location>
        <begin position="1"/>
        <end position="136"/>
    </location>
</feature>
<keyword evidence="4" id="KW-1185">Reference proteome</keyword>
<reference evidence="3 4" key="1">
    <citation type="journal article" date="2015" name="BMC Genomics">
        <title>Gene expression during zombie ant biting behavior reflects the complexity underlying fungal parasitic behavioral manipulation.</title>
        <authorList>
            <person name="de Bekker C."/>
            <person name="Ohm R.A."/>
            <person name="Loreto R.G."/>
            <person name="Sebastian A."/>
            <person name="Albert I."/>
            <person name="Merrow M."/>
            <person name="Brachmann A."/>
            <person name="Hughes D.P."/>
        </authorList>
    </citation>
    <scope>NUCLEOTIDE SEQUENCE [LARGE SCALE GENOMIC DNA]</scope>
    <source>
        <strain evidence="3 4">SC16a</strain>
    </source>
</reference>
<dbReference type="EMBL" id="LAZP02000062">
    <property type="protein sequence ID" value="PFH61620.1"/>
    <property type="molecule type" value="Genomic_DNA"/>
</dbReference>
<protein>
    <submittedName>
        <fullName evidence="3">Uncharacterized protein</fullName>
    </submittedName>
</protein>
<dbReference type="OrthoDB" id="5105067at2759"/>
<feature type="compositionally biased region" description="Low complexity" evidence="1">
    <location>
        <begin position="53"/>
        <end position="76"/>
    </location>
</feature>
<proteinExistence type="predicted"/>
<dbReference type="AlphaFoldDB" id="A0A2A9PL62"/>
<keyword evidence="2" id="KW-0472">Membrane</keyword>
<feature type="transmembrane region" description="Helical" evidence="2">
    <location>
        <begin position="186"/>
        <end position="210"/>
    </location>
</feature>
<keyword evidence="2" id="KW-0812">Transmembrane</keyword>
<keyword evidence="2" id="KW-1133">Transmembrane helix</keyword>
<evidence type="ECO:0000313" key="4">
    <source>
        <dbReference type="Proteomes" id="UP000037136"/>
    </source>
</evidence>
<evidence type="ECO:0000256" key="2">
    <source>
        <dbReference type="SAM" id="Phobius"/>
    </source>
</evidence>
<evidence type="ECO:0000313" key="3">
    <source>
        <dbReference type="EMBL" id="PFH61620.1"/>
    </source>
</evidence>
<organism evidence="3 4">
    <name type="scientific">Ophiocordyceps unilateralis</name>
    <name type="common">Zombie-ant fungus</name>
    <name type="synonym">Torrubia unilateralis</name>
    <dbReference type="NCBI Taxonomy" id="268505"/>
    <lineage>
        <taxon>Eukaryota</taxon>
        <taxon>Fungi</taxon>
        <taxon>Dikarya</taxon>
        <taxon>Ascomycota</taxon>
        <taxon>Pezizomycotina</taxon>
        <taxon>Sordariomycetes</taxon>
        <taxon>Hypocreomycetidae</taxon>
        <taxon>Hypocreales</taxon>
        <taxon>Ophiocordycipitaceae</taxon>
        <taxon>Ophiocordyceps</taxon>
    </lineage>
</organism>
<feature type="compositionally biased region" description="Polar residues" evidence="1">
    <location>
        <begin position="86"/>
        <end position="98"/>
    </location>
</feature>
<reference evidence="3 4" key="2">
    <citation type="journal article" date="2017" name="Sci. Rep.">
        <title>Ant-infecting Ophiocordyceps genomes reveal a high diversity of potential behavioral manipulation genes and a possible major role for enterotoxins.</title>
        <authorList>
            <person name="de Bekker C."/>
            <person name="Ohm R.A."/>
            <person name="Evans H.C."/>
            <person name="Brachmann A."/>
            <person name="Hughes D.P."/>
        </authorList>
    </citation>
    <scope>NUCLEOTIDE SEQUENCE [LARGE SCALE GENOMIC DNA]</scope>
    <source>
        <strain evidence="3 4">SC16a</strain>
    </source>
</reference>
<evidence type="ECO:0000256" key="1">
    <source>
        <dbReference type="SAM" id="MobiDB-lite"/>
    </source>
</evidence>
<comment type="caution">
    <text evidence="3">The sequence shown here is derived from an EMBL/GenBank/DDBJ whole genome shotgun (WGS) entry which is preliminary data.</text>
</comment>
<feature type="transmembrane region" description="Helical" evidence="2">
    <location>
        <begin position="252"/>
        <end position="273"/>
    </location>
</feature>
<accession>A0A2A9PL62</accession>
<gene>
    <name evidence="3" type="ORF">XA68_16795</name>
</gene>
<dbReference type="Proteomes" id="UP000037136">
    <property type="component" value="Unassembled WGS sequence"/>
</dbReference>
<feature type="transmembrane region" description="Helical" evidence="2">
    <location>
        <begin position="285"/>
        <end position="311"/>
    </location>
</feature>
<name>A0A2A9PL62_OPHUN</name>